<keyword evidence="2" id="KW-1185">Reference proteome</keyword>
<reference evidence="1 2" key="1">
    <citation type="journal article" date="2023" name="Sci. Data">
        <title>Genome assembly of the Korean intertidal mud-creeper Batillaria attramentaria.</title>
        <authorList>
            <person name="Patra A.K."/>
            <person name="Ho P.T."/>
            <person name="Jun S."/>
            <person name="Lee S.J."/>
            <person name="Kim Y."/>
            <person name="Won Y.J."/>
        </authorList>
    </citation>
    <scope>NUCLEOTIDE SEQUENCE [LARGE SCALE GENOMIC DNA]</scope>
    <source>
        <strain evidence="1">Wonlab-2016</strain>
    </source>
</reference>
<protein>
    <submittedName>
        <fullName evidence="1">Uncharacterized protein</fullName>
    </submittedName>
</protein>
<dbReference type="AlphaFoldDB" id="A0ABD0JTI6"/>
<dbReference type="Proteomes" id="UP001519460">
    <property type="component" value="Unassembled WGS sequence"/>
</dbReference>
<dbReference type="EMBL" id="JACVVK020000334">
    <property type="protein sequence ID" value="KAK7478076.1"/>
    <property type="molecule type" value="Genomic_DNA"/>
</dbReference>
<comment type="caution">
    <text evidence="1">The sequence shown here is derived from an EMBL/GenBank/DDBJ whole genome shotgun (WGS) entry which is preliminary data.</text>
</comment>
<organism evidence="1 2">
    <name type="scientific">Batillaria attramentaria</name>
    <dbReference type="NCBI Taxonomy" id="370345"/>
    <lineage>
        <taxon>Eukaryota</taxon>
        <taxon>Metazoa</taxon>
        <taxon>Spiralia</taxon>
        <taxon>Lophotrochozoa</taxon>
        <taxon>Mollusca</taxon>
        <taxon>Gastropoda</taxon>
        <taxon>Caenogastropoda</taxon>
        <taxon>Sorbeoconcha</taxon>
        <taxon>Cerithioidea</taxon>
        <taxon>Batillariidae</taxon>
        <taxon>Batillaria</taxon>
    </lineage>
</organism>
<accession>A0ABD0JTI6</accession>
<evidence type="ECO:0000313" key="1">
    <source>
        <dbReference type="EMBL" id="KAK7478076.1"/>
    </source>
</evidence>
<gene>
    <name evidence="1" type="ORF">BaRGS_00030682</name>
</gene>
<sequence>MVLESGVTVGERGFGHGLLDSDSGSVSFMSHCTRAEGQLGQVCTPSTHIYESGTRHTLSVGDGEGVRGVGQCSGMFTIPLDRLDGVVKRSEVDSLCWRRG</sequence>
<proteinExistence type="predicted"/>
<evidence type="ECO:0000313" key="2">
    <source>
        <dbReference type="Proteomes" id="UP001519460"/>
    </source>
</evidence>
<name>A0ABD0JTI6_9CAEN</name>